<dbReference type="Pfam" id="PF13189">
    <property type="entry name" value="Cytidylate_kin2"/>
    <property type="match status" value="1"/>
</dbReference>
<reference evidence="1 2" key="1">
    <citation type="submission" date="2019-02" db="EMBL/GenBank/DDBJ databases">
        <authorList>
            <consortium name="Pathogen Informatics"/>
        </authorList>
    </citation>
    <scope>NUCLEOTIDE SEQUENCE [LARGE SCALE GENOMIC DNA]</scope>
    <source>
        <strain evidence="2">clo34</strain>
    </source>
</reference>
<dbReference type="Gene3D" id="3.40.50.300">
    <property type="entry name" value="P-loop containing nucleotide triphosphate hydrolases"/>
    <property type="match status" value="1"/>
</dbReference>
<name>A0AB74Q8M6_CLODI</name>
<protein>
    <submittedName>
        <fullName evidence="1">Cytidylate kinase 2</fullName>
    </submittedName>
</protein>
<dbReference type="InterPro" id="IPR027417">
    <property type="entry name" value="P-loop_NTPase"/>
</dbReference>
<dbReference type="AlphaFoldDB" id="A0AB74Q8M6"/>
<dbReference type="Proteomes" id="UP000411588">
    <property type="component" value="Unassembled WGS sequence"/>
</dbReference>
<evidence type="ECO:0000313" key="1">
    <source>
        <dbReference type="EMBL" id="VFD30530.1"/>
    </source>
</evidence>
<dbReference type="GO" id="GO:0016301">
    <property type="term" value="F:kinase activity"/>
    <property type="evidence" value="ECO:0007669"/>
    <property type="project" value="UniProtKB-KW"/>
</dbReference>
<accession>A0AB74Q8M6</accession>
<gene>
    <name evidence="1" type="primary">Cmk</name>
    <name evidence="1" type="ORF">SAMEA1402399_01069</name>
</gene>
<dbReference type="RefSeq" id="WP_003435157.1">
    <property type="nucleotide sequence ID" value="NZ_BIQI01000017.1"/>
</dbReference>
<organism evidence="1 2">
    <name type="scientific">Clostridioides difficile</name>
    <name type="common">Peptoclostridium difficile</name>
    <dbReference type="NCBI Taxonomy" id="1496"/>
    <lineage>
        <taxon>Bacteria</taxon>
        <taxon>Bacillati</taxon>
        <taxon>Bacillota</taxon>
        <taxon>Clostridia</taxon>
        <taxon>Peptostreptococcales</taxon>
        <taxon>Peptostreptococcaceae</taxon>
        <taxon>Clostridioides</taxon>
    </lineage>
</organism>
<evidence type="ECO:0000313" key="2">
    <source>
        <dbReference type="Proteomes" id="UP000411588"/>
    </source>
</evidence>
<keyword evidence="1" id="KW-0808">Transferase</keyword>
<keyword evidence="1" id="KW-0418">Kinase</keyword>
<proteinExistence type="predicted"/>
<dbReference type="KEGG" id="pdf:CD630DERM_20390"/>
<sequence length="207" mass="24382">MKIITISREFGSGGRELGKQLADILNFDYYDKEIITAIARKKKIDENYVSYILENHGWRNVPLTMCTSFTNILSMQSMKTDLLIEQSNVINQIASTGKDCVIVGRNADILLKKYQPFNVFVCANMNFKIQRCIEKKLNNEHISKKELERKIREIDKNRARSREFFTSSLWGNQTSYHIIVNTSEWNIKHLSYAIANFSEYWFRRYEQ</sequence>
<dbReference type="EMBL" id="CAADAN010000003">
    <property type="protein sequence ID" value="VFD30530.1"/>
    <property type="molecule type" value="Genomic_DNA"/>
</dbReference>
<comment type="caution">
    <text evidence="1">The sequence shown here is derived from an EMBL/GenBank/DDBJ whole genome shotgun (WGS) entry which is preliminary data.</text>
</comment>